<dbReference type="Pfam" id="PF13430">
    <property type="entry name" value="DUF4112"/>
    <property type="match status" value="1"/>
</dbReference>
<dbReference type="PANTHER" id="PTHR35519:SF2">
    <property type="entry name" value="PH DOMAIN PROTEIN"/>
    <property type="match status" value="1"/>
</dbReference>
<accession>A0AAU7CY61</accession>
<dbReference type="EMBL" id="CP121195">
    <property type="protein sequence ID" value="XBH13228.1"/>
    <property type="molecule type" value="Genomic_DNA"/>
</dbReference>
<organism evidence="2">
    <name type="scientific">Edaphobacter paludis</name>
    <dbReference type="NCBI Taxonomy" id="3035702"/>
    <lineage>
        <taxon>Bacteria</taxon>
        <taxon>Pseudomonadati</taxon>
        <taxon>Acidobacteriota</taxon>
        <taxon>Terriglobia</taxon>
        <taxon>Terriglobales</taxon>
        <taxon>Acidobacteriaceae</taxon>
        <taxon>Edaphobacter</taxon>
    </lineage>
</organism>
<evidence type="ECO:0000313" key="2">
    <source>
        <dbReference type="EMBL" id="XBH09842.1"/>
    </source>
</evidence>
<evidence type="ECO:0000313" key="3">
    <source>
        <dbReference type="EMBL" id="XBH13228.1"/>
    </source>
</evidence>
<accession>A0AAU7D7X7</accession>
<dbReference type="PANTHER" id="PTHR35519">
    <property type="entry name" value="MEMBRANE PROTEINS"/>
    <property type="match status" value="1"/>
</dbReference>
<name>A0AAU7CY61_9BACT</name>
<dbReference type="AlphaFoldDB" id="A0AAU7CY61"/>
<keyword evidence="1" id="KW-0812">Transmembrane</keyword>
<protein>
    <submittedName>
        <fullName evidence="2">DUF4112 domain-containing protein</fullName>
    </submittedName>
</protein>
<dbReference type="RefSeq" id="WP_348267351.1">
    <property type="nucleotide sequence ID" value="NZ_CP121194.1"/>
</dbReference>
<dbReference type="KEGG" id="epl:P4G45_15335"/>
<dbReference type="EMBL" id="CP121194">
    <property type="protein sequence ID" value="XBH09842.1"/>
    <property type="molecule type" value="Genomic_DNA"/>
</dbReference>
<reference evidence="2" key="1">
    <citation type="submission" date="2023-03" db="EMBL/GenBank/DDBJ databases">
        <title>Edaphobacter sp.</title>
        <authorList>
            <person name="Huber K.J."/>
            <person name="Papendorf J."/>
            <person name="Pilke C."/>
            <person name="Bunk B."/>
            <person name="Sproeer C."/>
            <person name="Pester M."/>
        </authorList>
    </citation>
    <scope>NUCLEOTIDE SEQUENCE</scope>
    <source>
        <strain evidence="2">DSM 109919</strain>
        <strain evidence="3">DSM 109920</strain>
    </source>
</reference>
<sequence>MEFTVKPEVLPPRRKRGGKLGGKLFDDENLDLLSHILDDFLKIPGTSIRFGLDGIVGVIPGIGDLIGGIASCIIIVAAWMRGVPYVTVARMVANVGIEVVVGSIPIVGDMFDIAWRANRRNYALLAGSLAEPRKHTIQSWIFLIGLCVLLSGLVLLPMLLFAWLTGHVLRSIGTDMHGLFAR</sequence>
<evidence type="ECO:0000256" key="1">
    <source>
        <dbReference type="SAM" id="Phobius"/>
    </source>
</evidence>
<proteinExistence type="predicted"/>
<dbReference type="InterPro" id="IPR025187">
    <property type="entry name" value="DUF4112"/>
</dbReference>
<feature type="transmembrane region" description="Helical" evidence="1">
    <location>
        <begin position="91"/>
        <end position="111"/>
    </location>
</feature>
<keyword evidence="1" id="KW-0472">Membrane</keyword>
<feature type="transmembrane region" description="Helical" evidence="1">
    <location>
        <begin position="140"/>
        <end position="164"/>
    </location>
</feature>
<feature type="transmembrane region" description="Helical" evidence="1">
    <location>
        <begin position="55"/>
        <end position="79"/>
    </location>
</feature>
<gene>
    <name evidence="2" type="ORF">P4G45_15335</name>
    <name evidence="3" type="ORF">P8936_16295</name>
</gene>
<keyword evidence="1" id="KW-1133">Transmembrane helix</keyword>